<evidence type="ECO:0000256" key="4">
    <source>
        <dbReference type="SAM" id="Phobius"/>
    </source>
</evidence>
<evidence type="ECO:0000313" key="8">
    <source>
        <dbReference type="EMBL" id="QFQ90553.1"/>
    </source>
</evidence>
<organism evidence="8 9">
    <name type="scientific">Lacticaseibacillus manihotivorans</name>
    <dbReference type="NCBI Taxonomy" id="88233"/>
    <lineage>
        <taxon>Bacteria</taxon>
        <taxon>Bacillati</taxon>
        <taxon>Bacillota</taxon>
        <taxon>Bacilli</taxon>
        <taxon>Lactobacillales</taxon>
        <taxon>Lactobacillaceae</taxon>
        <taxon>Lacticaseibacillus</taxon>
    </lineage>
</organism>
<feature type="domain" description="SpaA-like prealbumin fold" evidence="7">
    <location>
        <begin position="1142"/>
        <end position="1227"/>
    </location>
</feature>
<dbReference type="InterPro" id="IPR013552">
    <property type="entry name" value="Thioester_dom"/>
</dbReference>
<accession>A0A5P8JNA5</accession>
<dbReference type="SUPFAM" id="SSF49478">
    <property type="entry name" value="Cna protein B-type domain"/>
    <property type="match status" value="2"/>
</dbReference>
<feature type="domain" description="SpaA-like prealbumin fold" evidence="7">
    <location>
        <begin position="1044"/>
        <end position="1111"/>
    </location>
</feature>
<evidence type="ECO:0000313" key="9">
    <source>
        <dbReference type="Proteomes" id="UP000388452"/>
    </source>
</evidence>
<evidence type="ECO:0000256" key="1">
    <source>
        <dbReference type="ARBA" id="ARBA00007257"/>
    </source>
</evidence>
<keyword evidence="4" id="KW-0812">Transmembrane</keyword>
<evidence type="ECO:0000256" key="2">
    <source>
        <dbReference type="ARBA" id="ARBA00022525"/>
    </source>
</evidence>
<keyword evidence="4" id="KW-0472">Membrane</keyword>
<sequence>MIKTARRTSILAALIVMLVQLLVPASMALAASMTNVLATNWVTGWKLKAFNNSSWTDNGIWMKQIDGGKQIAFCVEHGVDLDMSGSEYTPSSYSNAKKERLAEIAYYGYYSQPSAKNYAVTQMMVWEELGDTLVSNPYSAYVAEKKAILAKVSAHDKKPSFNGQQVTLAIGDSITLTDTNGRLAAFAQQTANTANLKITKSGNKLTLTATAQSKASGKVAYAIAKAADVGTSFVYTKGSQQKLVNFKLSSNGEFSLPIKVNLNGNLKAKKVDADTNKALPGAKLKFAYNGTTKEVTTSADGYAALNDLKAGTKVTVSEVTAPNGYVNKGELKEVTIEPNKTIEVVLGNKEQLGNVTLAKIGKEFGSDMFNAYYSLNGAVYGIYTSTGTRVGAITTDGSGKGTLQSLKLGSYYALEEKAPAGYVLNSAKLPFELKYAGQTVSVTTAHVDTTDQEQRGTATIIKEDAVTGKQPQGAASLNGAVYELHRAADDKLVKSVTIANNTASVSGLELDDYYWQEVKAPTGYVLDPQKHAFKLGYAGQNVTTATASTTVKEQVITGDLDLLKYGNYDWSTQGKGTKPVMLKDTQFTVTSKTTGKVVRTGLTDAQGYVKFADLPYDTYTVTETKTPTGYNGIKPFTVVVDGTQKSQHYSIENKVIEEKLRVVKVDTETGKTVLRAGAIFRIKNLQTNKYEIQPTSDKTGTTDKFVTDNSGELITAEALGYGKYQLEEVQAPEGYVLAKEPAKFTIDGSHKDGIVVIKFADLSQKGVATLTKTGATPVAVEKVETEYGDQYKFKYDYTALAGATFEFRAAEDITTADGTIRAHKGDVVATGTTDAQGQIQTPELYLGKYTATEVSAPNGFILNTDPIAFELKYAGQEVTVTSTSLEAKNDFQQLDITLNKQEESITGWKNNLPEIKNVAGNGQVFGLFSMAATKIGDTEVPAQSLLATTTVKDGKAAFDAIQLPFGYYYVKELNAGEKHDLNTTMYGFHFHTTDNEKIKHIDLNDGKVIDNKLHENELSFKKINEVATLVSGKGYSYAMTGNAAGAVFELLDADKKIIQTITVGKDSTSSIKHLPVGTFYLRESKPSTTNLVLSKETLKLVSTKDGVTVFDSKDKQIGETKADAKETTIAFELTNDLIKGTGELTKTDVSTGKRLPNTGIRILDENGKTVVSGRTDKNGVFSFGNLPAGKYSFQEYDAPKGYEISEALVPFEITKDGEIVKAVMTDKQTPKPGLPQTGNATSGWLIVIGVVLLLGVLAAMVVIGGAKKKDGK</sequence>
<dbReference type="Pfam" id="PF17802">
    <property type="entry name" value="SpaA"/>
    <property type="match status" value="8"/>
</dbReference>
<dbReference type="Proteomes" id="UP000388452">
    <property type="component" value="Chromosome"/>
</dbReference>
<protein>
    <submittedName>
        <fullName evidence="8">LPXTG cell wall anchor domain-containing protein</fullName>
    </submittedName>
</protein>
<keyword evidence="4" id="KW-1133">Transmembrane helix</keyword>
<gene>
    <name evidence="8" type="ORF">LM010_03500</name>
</gene>
<dbReference type="Gene3D" id="2.60.40.10">
    <property type="entry name" value="Immunoglobulins"/>
    <property type="match status" value="9"/>
</dbReference>
<feature type="domain" description="SpaA-like prealbumin fold" evidence="7">
    <location>
        <begin position="374"/>
        <end position="443"/>
    </location>
</feature>
<evidence type="ECO:0000259" key="6">
    <source>
        <dbReference type="Pfam" id="PF08341"/>
    </source>
</evidence>
<proteinExistence type="inferred from homology"/>
<dbReference type="InterPro" id="IPR013783">
    <property type="entry name" value="Ig-like_fold"/>
</dbReference>
<dbReference type="Pfam" id="PF08341">
    <property type="entry name" value="TED"/>
    <property type="match status" value="1"/>
</dbReference>
<dbReference type="AlphaFoldDB" id="A0A5P8JNA5"/>
<feature type="domain" description="SpaA-like prealbumin fold" evidence="7">
    <location>
        <begin position="264"/>
        <end position="349"/>
    </location>
</feature>
<feature type="domain" description="SpaA-like prealbumin fold" evidence="7">
    <location>
        <begin position="659"/>
        <end position="750"/>
    </location>
</feature>
<comment type="similarity">
    <text evidence="1">Belongs to the serine-aspartate repeat-containing protein (SDr) family.</text>
</comment>
<dbReference type="NCBIfam" id="TIGR01167">
    <property type="entry name" value="LPXTG_anchor"/>
    <property type="match status" value="1"/>
</dbReference>
<reference evidence="8 9" key="1">
    <citation type="submission" date="2019-10" db="EMBL/GenBank/DDBJ databases">
        <title>Genome sequencing of Lactobacillus manihotivorans.</title>
        <authorList>
            <person name="Kim K."/>
        </authorList>
    </citation>
    <scope>NUCLEOTIDE SEQUENCE [LARGE SCALE GENOMIC DNA]</scope>
    <source>
        <strain evidence="8 9">LM010</strain>
    </source>
</reference>
<dbReference type="EMBL" id="CP045068">
    <property type="protein sequence ID" value="QFQ90553.1"/>
    <property type="molecule type" value="Genomic_DNA"/>
</dbReference>
<evidence type="ECO:0000256" key="3">
    <source>
        <dbReference type="ARBA" id="ARBA00022729"/>
    </source>
</evidence>
<feature type="chain" id="PRO_5024443329" evidence="5">
    <location>
        <begin position="31"/>
        <end position="1272"/>
    </location>
</feature>
<dbReference type="PANTHER" id="PTHR36108:SF13">
    <property type="entry name" value="COLOSSIN-B-RELATED"/>
    <property type="match status" value="1"/>
</dbReference>
<dbReference type="InterPro" id="IPR041033">
    <property type="entry name" value="SpaA_PFL_dom_1"/>
</dbReference>
<feature type="transmembrane region" description="Helical" evidence="4">
    <location>
        <begin position="1244"/>
        <end position="1266"/>
    </location>
</feature>
<evidence type="ECO:0000259" key="7">
    <source>
        <dbReference type="Pfam" id="PF17802"/>
    </source>
</evidence>
<dbReference type="PANTHER" id="PTHR36108">
    <property type="entry name" value="COLOSSIN-B-RELATED"/>
    <property type="match status" value="1"/>
</dbReference>
<keyword evidence="3 5" id="KW-0732">Signal</keyword>
<name>A0A5P8JNA5_9LACO</name>
<evidence type="ECO:0000256" key="5">
    <source>
        <dbReference type="SAM" id="SignalP"/>
    </source>
</evidence>
<feature type="domain" description="Thioester" evidence="6">
    <location>
        <begin position="71"/>
        <end position="129"/>
    </location>
</feature>
<keyword evidence="2" id="KW-0964">Secreted</keyword>
<feature type="domain" description="SpaA-like prealbumin fold" evidence="7">
    <location>
        <begin position="473"/>
        <end position="542"/>
    </location>
</feature>
<feature type="signal peptide" evidence="5">
    <location>
        <begin position="1"/>
        <end position="30"/>
    </location>
</feature>
<feature type="domain" description="SpaA-like prealbumin fold" evidence="7">
    <location>
        <begin position="582"/>
        <end position="654"/>
    </location>
</feature>
<feature type="domain" description="SpaA-like prealbumin fold" evidence="7">
    <location>
        <begin position="798"/>
        <end position="881"/>
    </location>
</feature>